<reference evidence="2" key="1">
    <citation type="submission" date="2015-09" db="EMBL/GenBank/DDBJ databases">
        <authorList>
            <consortium name="Pathogen Informatics"/>
        </authorList>
    </citation>
    <scope>NUCLEOTIDE SEQUENCE [LARGE SCALE GENOMIC DNA]</scope>
    <source>
        <strain evidence="2">Lake Konstanz</strain>
    </source>
</reference>
<protein>
    <submittedName>
        <fullName evidence="1">Inositol 5-phosphatase, putative</fullName>
    </submittedName>
</protein>
<dbReference type="EMBL" id="CYKH01000735">
    <property type="protein sequence ID" value="CUG29095.1"/>
    <property type="molecule type" value="Genomic_DNA"/>
</dbReference>
<proteinExistence type="predicted"/>
<dbReference type="Proteomes" id="UP000051952">
    <property type="component" value="Unassembled WGS sequence"/>
</dbReference>
<dbReference type="AlphaFoldDB" id="A0A0S4IWG8"/>
<keyword evidence="2" id="KW-1185">Reference proteome</keyword>
<organism evidence="1 2">
    <name type="scientific">Bodo saltans</name>
    <name type="common">Flagellated protozoan</name>
    <dbReference type="NCBI Taxonomy" id="75058"/>
    <lineage>
        <taxon>Eukaryota</taxon>
        <taxon>Discoba</taxon>
        <taxon>Euglenozoa</taxon>
        <taxon>Kinetoplastea</taxon>
        <taxon>Metakinetoplastina</taxon>
        <taxon>Eubodonida</taxon>
        <taxon>Bodonidae</taxon>
        <taxon>Bodo</taxon>
    </lineage>
</organism>
<name>A0A0S4IWG8_BODSA</name>
<sequence>MTIARLGKPMPRSAELLMETRKQRKRKLLPTVAMCQVLTSSRKASLLTLLALLSVLVRSNQLTTIQTATKTLNGGRKMSIAEIGKRMVSRESYGHVSLKVEANIPESERQVREEWFRDQVWWKSVGLLHATQNGGKKKTTFVTGRTTKTKDPCGRAMKFQGSTRKVIVAQRQRQNWPVESSGTRTTAQRALSSCGVPSLMGRSNDARLKKNANEMILHNYPIPVAIRSPVSSLPLATFFKELFDEVLNFLPVIPGGHVLASL</sequence>
<evidence type="ECO:0000313" key="1">
    <source>
        <dbReference type="EMBL" id="CUG29095.1"/>
    </source>
</evidence>
<accession>A0A0S4IWG8</accession>
<evidence type="ECO:0000313" key="2">
    <source>
        <dbReference type="Proteomes" id="UP000051952"/>
    </source>
</evidence>
<gene>
    <name evidence="1" type="ORF">BSAL_77040</name>
</gene>
<dbReference type="VEuPathDB" id="TriTrypDB:BSAL_77040"/>